<feature type="domain" description="Bacteriophage phiJL001 Gp84 C-terminal" evidence="1">
    <location>
        <begin position="17"/>
        <end position="61"/>
    </location>
</feature>
<proteinExistence type="predicted"/>
<accession>A0AAU7C058</accession>
<evidence type="ECO:0000313" key="2">
    <source>
        <dbReference type="EMBL" id="XBG66793.1"/>
    </source>
</evidence>
<dbReference type="KEGG" id="rof:AAGW17_04370"/>
<dbReference type="EMBL" id="CP157197">
    <property type="protein sequence ID" value="XBG66793.1"/>
    <property type="molecule type" value="Genomic_DNA"/>
</dbReference>
<sequence>MIIALYIKDFSYLKTKTVKYKVKDAKEVKITGGCNKFFITCCNKFNNTINFRGKPLIPEKDLIISIINEKEFYKTNICRAKEYNK</sequence>
<gene>
    <name evidence="2" type="ORF">AAGW17_04370</name>
</gene>
<name>A0AAU7C058_9RICK</name>
<protein>
    <submittedName>
        <fullName evidence="2">Phage BR0599 family protein</fullName>
    </submittedName>
</protein>
<reference evidence="2" key="1">
    <citation type="submission" date="2024-05" db="EMBL/GenBank/DDBJ databases">
        <title>Characterization of a novel Rickettsia species. (Rickettsia oklahomia sp. nov.) from Amblyomma americanum ticks.</title>
        <authorList>
            <person name="Korla P.K."/>
            <person name="Karounos M."/>
            <person name="Wilson J.M."/>
            <person name="Little S.E."/>
            <person name="Qurollo B.A."/>
        </authorList>
    </citation>
    <scope>NUCLEOTIDE SEQUENCE</scope>
    <source>
        <strain evidence="2">Oklahoma-10</strain>
    </source>
</reference>
<dbReference type="InterPro" id="IPR018964">
    <property type="entry name" value="Phage_phiJL001_Gp84_C"/>
</dbReference>
<dbReference type="Pfam" id="PF09356">
    <property type="entry name" value="Phage_BR0599"/>
    <property type="match status" value="1"/>
</dbReference>
<organism evidence="2">
    <name type="scientific">Rickettsia oklahomensis</name>
    <dbReference type="NCBI Taxonomy" id="3141789"/>
    <lineage>
        <taxon>Bacteria</taxon>
        <taxon>Pseudomonadati</taxon>
        <taxon>Pseudomonadota</taxon>
        <taxon>Alphaproteobacteria</taxon>
        <taxon>Rickettsiales</taxon>
        <taxon>Rickettsiaceae</taxon>
        <taxon>Rickettsieae</taxon>
        <taxon>Rickettsia</taxon>
        <taxon>belli group</taxon>
    </lineage>
</organism>
<dbReference type="AlphaFoldDB" id="A0AAU7C058"/>
<evidence type="ECO:0000259" key="1">
    <source>
        <dbReference type="Pfam" id="PF09356"/>
    </source>
</evidence>